<evidence type="ECO:0000313" key="1">
    <source>
        <dbReference type="EMBL" id="ETW15825.1"/>
    </source>
</evidence>
<dbReference type="OrthoDB" id="370643at2759"/>
<sequence>MSNSNENNELDIDDRLKSMEHLVCKDEKEIMKVNEIIEEASNVLYNFSIKQDDYYKYSTIDEDSHLYFKKVNNTDVGKIDLLFQDPSKFEKIIQTIWDENGTRKFDPYFIEGKILRIYDKDTILVRQSYKGTLGKEGRYFYIVAQKKKLNNNTYLITCVSLNINDNNEKCTINFINPFIHSANSFTLNIECDENIKNSSLKRMYINLSGYHIKREDNCIKFTYVSSIELDTSPLIPQFIIRKVKAKKMLQLNTLRQSI</sequence>
<organism evidence="1 2">
    <name type="scientific">Plasmodium falciparum Vietnam Oak-Knoll</name>
    <name type="common">FVO</name>
    <dbReference type="NCBI Taxonomy" id="1036723"/>
    <lineage>
        <taxon>Eukaryota</taxon>
        <taxon>Sar</taxon>
        <taxon>Alveolata</taxon>
        <taxon>Apicomplexa</taxon>
        <taxon>Aconoidasida</taxon>
        <taxon>Haemosporida</taxon>
        <taxon>Plasmodiidae</taxon>
        <taxon>Plasmodium</taxon>
        <taxon>Plasmodium (Laverania)</taxon>
    </lineage>
</organism>
<protein>
    <recommendedName>
        <fullName evidence="3">START domain-containing protein</fullName>
    </recommendedName>
</protein>
<evidence type="ECO:0000313" key="2">
    <source>
        <dbReference type="Proteomes" id="UP000030690"/>
    </source>
</evidence>
<gene>
    <name evidence="1" type="ORF">PFFVO_05276</name>
</gene>
<reference evidence="1 2" key="1">
    <citation type="submission" date="2013-02" db="EMBL/GenBank/DDBJ databases">
        <title>The Genome Annotation of Plasmodium falciparum Vietnam Oak-Knoll (FVO).</title>
        <authorList>
            <consortium name="The Broad Institute Genome Sequencing Platform"/>
            <consortium name="The Broad Institute Genome Sequencing Center for Infectious Disease"/>
            <person name="Neafsey D."/>
            <person name="Hoffman S."/>
            <person name="Volkman S."/>
            <person name="Rosenthal P."/>
            <person name="Walker B."/>
            <person name="Young S.K."/>
            <person name="Zeng Q."/>
            <person name="Gargeya S."/>
            <person name="Fitzgerald M."/>
            <person name="Haas B."/>
            <person name="Abouelleil A."/>
            <person name="Allen A.W."/>
            <person name="Alvarado L."/>
            <person name="Arachchi H.M."/>
            <person name="Berlin A.M."/>
            <person name="Chapman S.B."/>
            <person name="Gainer-Dewar J."/>
            <person name="Goldberg J."/>
            <person name="Griggs A."/>
            <person name="Gujja S."/>
            <person name="Hansen M."/>
            <person name="Howarth C."/>
            <person name="Imamovic A."/>
            <person name="Ireland A."/>
            <person name="Larimer J."/>
            <person name="McCowan C."/>
            <person name="Murphy C."/>
            <person name="Pearson M."/>
            <person name="Poon T.W."/>
            <person name="Priest M."/>
            <person name="Roberts A."/>
            <person name="Saif S."/>
            <person name="Shea T."/>
            <person name="Sisk P."/>
            <person name="Sykes S."/>
            <person name="Wortman J."/>
            <person name="Nusbaum C."/>
            <person name="Birren B."/>
        </authorList>
    </citation>
    <scope>NUCLEOTIDE SEQUENCE [LARGE SCALE GENOMIC DNA]</scope>
    <source>
        <strain evidence="2">Vietnam Oak-Knoll (FVO)</strain>
    </source>
</reference>
<proteinExistence type="predicted"/>
<accession>A0A024V0T8</accession>
<name>A0A024V0T8_PLAFA</name>
<dbReference type="SUPFAM" id="SSF55961">
    <property type="entry name" value="Bet v1-like"/>
    <property type="match status" value="1"/>
</dbReference>
<dbReference type="InterPro" id="IPR023393">
    <property type="entry name" value="START-like_dom_sf"/>
</dbReference>
<reference evidence="1 2" key="2">
    <citation type="submission" date="2013-02" db="EMBL/GenBank/DDBJ databases">
        <title>The Genome Sequence of Plasmodium falciparum Vietnam Oak-Knoll (FVO).</title>
        <authorList>
            <consortium name="The Broad Institute Genome Sequencing Platform"/>
            <consortium name="The Broad Institute Genome Sequencing Center for Infectious Disease"/>
            <person name="Neafsey D."/>
            <person name="Cheeseman I."/>
            <person name="Volkman S."/>
            <person name="Adams J."/>
            <person name="Walker B."/>
            <person name="Young S.K."/>
            <person name="Zeng Q."/>
            <person name="Gargeya S."/>
            <person name="Fitzgerald M."/>
            <person name="Haas B."/>
            <person name="Abouelleil A."/>
            <person name="Alvarado L."/>
            <person name="Arachchi H.M."/>
            <person name="Berlin A.M."/>
            <person name="Chapman S.B."/>
            <person name="Dewar J."/>
            <person name="Goldberg J."/>
            <person name="Griggs A."/>
            <person name="Gujja S."/>
            <person name="Hansen M."/>
            <person name="Howarth C."/>
            <person name="Imamovic A."/>
            <person name="Larimer J."/>
            <person name="McCowan C."/>
            <person name="Murphy C."/>
            <person name="Neiman D."/>
            <person name="Pearson M."/>
            <person name="Priest M."/>
            <person name="Roberts A."/>
            <person name="Saif S."/>
            <person name="Shea T."/>
            <person name="Sisk P."/>
            <person name="Sykes S."/>
            <person name="Wortman J."/>
            <person name="Nusbaum C."/>
            <person name="Birren B."/>
        </authorList>
    </citation>
    <scope>NUCLEOTIDE SEQUENCE [LARGE SCALE GENOMIC DNA]</scope>
    <source>
        <strain evidence="2">Vietnam Oak-Knoll (FVO)</strain>
    </source>
</reference>
<dbReference type="Gene3D" id="3.30.530.20">
    <property type="match status" value="1"/>
</dbReference>
<evidence type="ECO:0008006" key="3">
    <source>
        <dbReference type="Google" id="ProtNLM"/>
    </source>
</evidence>
<dbReference type="AlphaFoldDB" id="A0A024V0T8"/>
<dbReference type="InterPro" id="IPR006486">
    <property type="entry name" value="PYST_A"/>
</dbReference>
<dbReference type="Proteomes" id="UP000030690">
    <property type="component" value="Unassembled WGS sequence"/>
</dbReference>
<dbReference type="EMBL" id="KI925153">
    <property type="protein sequence ID" value="ETW15825.1"/>
    <property type="molecule type" value="Genomic_DNA"/>
</dbReference>
<dbReference type="NCBIfam" id="TIGR01599">
    <property type="entry name" value="PYST-A"/>
    <property type="match status" value="1"/>
</dbReference>